<keyword evidence="8" id="KW-0227">DNA damage</keyword>
<reference evidence="12" key="1">
    <citation type="submission" date="2016-04" db="UniProtKB">
        <authorList>
            <consortium name="WormBaseParasite"/>
        </authorList>
    </citation>
    <scope>IDENTIFICATION</scope>
</reference>
<dbReference type="EC" id="3.1.4.1" evidence="8"/>
<comment type="subcellular location">
    <subcellularLocation>
        <location evidence="8">Nucleus</location>
    </subcellularLocation>
</comment>
<dbReference type="GO" id="GO:0005634">
    <property type="term" value="C:nucleus"/>
    <property type="evidence" value="ECO:0007669"/>
    <property type="project" value="UniProtKB-SubCell"/>
</dbReference>
<dbReference type="GO" id="GO:0008409">
    <property type="term" value="F:5'-3' exonuclease activity"/>
    <property type="evidence" value="ECO:0007669"/>
    <property type="project" value="TreeGrafter"/>
</dbReference>
<dbReference type="STRING" id="451379.A0A158R4T1"/>
<keyword evidence="5 8" id="KW-0378">Hydrolase</keyword>
<dbReference type="InterPro" id="IPR033315">
    <property type="entry name" value="Fan1-like"/>
</dbReference>
<evidence type="ECO:0000256" key="9">
    <source>
        <dbReference type="SAM" id="MobiDB-lite"/>
    </source>
</evidence>
<dbReference type="CDD" id="cd22326">
    <property type="entry name" value="FAN1-like"/>
    <property type="match status" value="1"/>
</dbReference>
<evidence type="ECO:0000256" key="4">
    <source>
        <dbReference type="ARBA" id="ARBA00022723"/>
    </source>
</evidence>
<keyword evidence="11" id="KW-1185">Reference proteome</keyword>
<feature type="region of interest" description="Disordered" evidence="9">
    <location>
        <begin position="161"/>
        <end position="181"/>
    </location>
</feature>
<evidence type="ECO:0000256" key="1">
    <source>
        <dbReference type="ARBA" id="ARBA00000983"/>
    </source>
</evidence>
<comment type="cofactor">
    <cofactor evidence="8">
        <name>Mg(2+)</name>
        <dbReference type="ChEBI" id="CHEBI:18420"/>
    </cofactor>
    <cofactor evidence="8">
        <name>Mn(2+)</name>
        <dbReference type="ChEBI" id="CHEBI:29035"/>
    </cofactor>
</comment>
<keyword evidence="6 8" id="KW-0460">Magnesium</keyword>
<keyword evidence="8" id="KW-0234">DNA repair</keyword>
<organism evidence="11 12">
    <name type="scientific">Syphacia muris</name>
    <dbReference type="NCBI Taxonomy" id="451379"/>
    <lineage>
        <taxon>Eukaryota</taxon>
        <taxon>Metazoa</taxon>
        <taxon>Ecdysozoa</taxon>
        <taxon>Nematoda</taxon>
        <taxon>Chromadorea</taxon>
        <taxon>Rhabditida</taxon>
        <taxon>Spirurina</taxon>
        <taxon>Oxyuridomorpha</taxon>
        <taxon>Oxyuroidea</taxon>
        <taxon>Oxyuridae</taxon>
        <taxon>Syphacia</taxon>
    </lineage>
</organism>
<dbReference type="InterPro" id="IPR049126">
    <property type="entry name" value="FAN1-like_TPR"/>
</dbReference>
<feature type="domain" description="VRR-NUC" evidence="10">
    <location>
        <begin position="815"/>
        <end position="909"/>
    </location>
</feature>
<evidence type="ECO:0000256" key="6">
    <source>
        <dbReference type="ARBA" id="ARBA00022842"/>
    </source>
</evidence>
<sequence length="927" mass="107334">MALEAAFRKQLSKQKCIVCGEMIPFGIYSRHLNNCITDPDDEECKVVQILTAEDKQRIAILNTVTLDDSSCSVKENCGLSHTEGSLSLSSDANVNGTCSAETATTATFHVLITESESNTAAKIEGTDSNKLLSLPTKVEKAASESHVTKIESCKNELAEKSKSLNRKRTSKTNFGENNKKKSLVGTSNRNECCKKIPMTASVKLEKDIPLHRSIKKEKFEFPNETKSDTLLMAEAKKLTDAYTLEQVVEEFSDYFKACNFDISGAWEVSPDNMEQIPSPYYLVFFNYIFKKVFEADVNGVEKQRLVSFWGNELRYFHRFILLSSSSKQLFVRLVLRRYNWLPIGRLKYENIAEDLIPLLDELVASGLVETSETYPFKLEDAMRLLEAPSLKNVAKTFKLDYTLPKEEIIQKLLNLSNQKNVFGLPISGQIFKIVRREMGKRYRINQEALRFVLSVFTLFSPIDMDSVSLLDQPTLNLGAQLLFVMLQLRIKKIRFPAPTSLTTLNIYNDRPLLYGYVEAKLMESEIAYLMQKNLWNEVHQLATKSKALFSESYCRYKDLIEILPPYLRRFTDCWVYARCISHGVEAYQRLRKYEDAVKLLRCLLFEREYKMFLINTRGMWWDRLALNLDSHLKNKMESFEAIKLGTNDSALGEKDILQLQMRGEKLNKMWKGPLNIPLPQRTDITGVTLGKVLGDQRVNCFTTERNGQFYKCSVEEVALDYYIKNEGFNEGVHAEGGIWHFIYGLLFYDIIFDDTVKNVWFSETQINPADLNSKSFYLERKAKFDARFVKLENGVMEDFVQQINTIYEKHYGETNSEMSWECFTDFEQVQRFMLCCEPRMLAAIFRRMTMDYRNCRSGFPDLTVWNSSTKKLAVIEVKGPNDRLSSKQILWLHYFKEQNVRSEVCYVAGRLIHERFDFQWGSWPCRW</sequence>
<dbReference type="Pfam" id="PF08774">
    <property type="entry name" value="VRR_NUC"/>
    <property type="match status" value="1"/>
</dbReference>
<evidence type="ECO:0000259" key="10">
    <source>
        <dbReference type="SMART" id="SM00990"/>
    </source>
</evidence>
<evidence type="ECO:0000256" key="7">
    <source>
        <dbReference type="ARBA" id="ARBA00023211"/>
    </source>
</evidence>
<evidence type="ECO:0000313" key="11">
    <source>
        <dbReference type="Proteomes" id="UP000046393"/>
    </source>
</evidence>
<dbReference type="InterPro" id="IPR049132">
    <property type="entry name" value="FAN1-like_euk"/>
</dbReference>
<keyword evidence="3 8" id="KW-0540">Nuclease</keyword>
<evidence type="ECO:0000256" key="3">
    <source>
        <dbReference type="ARBA" id="ARBA00022722"/>
    </source>
</evidence>
<dbReference type="PANTHER" id="PTHR15749:SF4">
    <property type="entry name" value="FANCONI-ASSOCIATED NUCLEASE 1"/>
    <property type="match status" value="1"/>
</dbReference>
<dbReference type="AlphaFoldDB" id="A0A158R4T1"/>
<protein>
    <recommendedName>
        <fullName evidence="8">Fanconi-associated nuclease</fullName>
        <ecNumber evidence="8">3.1.4.1</ecNumber>
    </recommendedName>
</protein>
<comment type="catalytic activity">
    <reaction evidence="1 8">
        <text>Hydrolytically removes 5'-nucleotides successively from the 3'-hydroxy termini of 3'-hydroxy-terminated oligonucleotides.</text>
        <dbReference type="EC" id="3.1.4.1"/>
    </reaction>
</comment>
<evidence type="ECO:0000313" key="12">
    <source>
        <dbReference type="WBParaSite" id="SMUV_0000433301-mRNA-1"/>
    </source>
</evidence>
<evidence type="ECO:0000256" key="8">
    <source>
        <dbReference type="RuleBase" id="RU365033"/>
    </source>
</evidence>
<keyword evidence="4 8" id="KW-0479">Metal-binding</keyword>
<dbReference type="GO" id="GO:0036297">
    <property type="term" value="P:interstrand cross-link repair"/>
    <property type="evidence" value="ECO:0007669"/>
    <property type="project" value="InterPro"/>
</dbReference>
<dbReference type="Proteomes" id="UP000046393">
    <property type="component" value="Unplaced"/>
</dbReference>
<name>A0A158R4T1_9BILA</name>
<dbReference type="InterPro" id="IPR011856">
    <property type="entry name" value="tRNA_endonuc-like_dom_sf"/>
</dbReference>
<dbReference type="Gene3D" id="3.40.1350.10">
    <property type="match status" value="1"/>
</dbReference>
<evidence type="ECO:0000256" key="5">
    <source>
        <dbReference type="ARBA" id="ARBA00022801"/>
    </source>
</evidence>
<dbReference type="InterPro" id="IPR014883">
    <property type="entry name" value="VRR_NUC"/>
</dbReference>
<dbReference type="GO" id="GO:0070336">
    <property type="term" value="F:flap-structured DNA binding"/>
    <property type="evidence" value="ECO:0007669"/>
    <property type="project" value="TreeGrafter"/>
</dbReference>
<keyword evidence="8" id="KW-0539">Nucleus</keyword>
<dbReference type="GO" id="GO:0017108">
    <property type="term" value="F:5'-flap endonuclease activity"/>
    <property type="evidence" value="ECO:0007669"/>
    <property type="project" value="TreeGrafter"/>
</dbReference>
<dbReference type="PANTHER" id="PTHR15749">
    <property type="entry name" value="FANCONI-ASSOCIATED NUCLEASE 1"/>
    <property type="match status" value="1"/>
</dbReference>
<evidence type="ECO:0000256" key="2">
    <source>
        <dbReference type="ARBA" id="ARBA00005533"/>
    </source>
</evidence>
<comment type="similarity">
    <text evidence="2 8">Belongs to the FAN1 family.</text>
</comment>
<dbReference type="GO" id="GO:0046872">
    <property type="term" value="F:metal ion binding"/>
    <property type="evidence" value="ECO:0007669"/>
    <property type="project" value="UniProtKB-KW"/>
</dbReference>
<dbReference type="Pfam" id="PF21170">
    <property type="entry name" value="FAN1_TPR"/>
    <property type="match status" value="1"/>
</dbReference>
<keyword evidence="7 8" id="KW-0464">Manganese</keyword>
<accession>A0A158R4T1</accession>
<dbReference type="GO" id="GO:0004528">
    <property type="term" value="F:phosphodiesterase I activity"/>
    <property type="evidence" value="ECO:0007669"/>
    <property type="project" value="UniProtKB-EC"/>
</dbReference>
<dbReference type="SMART" id="SM00990">
    <property type="entry name" value="VRR_NUC"/>
    <property type="match status" value="1"/>
</dbReference>
<dbReference type="WBParaSite" id="SMUV_0000433301-mRNA-1">
    <property type="protein sequence ID" value="SMUV_0000433301-mRNA-1"/>
    <property type="gene ID" value="SMUV_0000433301"/>
</dbReference>
<proteinExistence type="inferred from homology"/>
<comment type="function">
    <text evidence="8">Nuclease required for the repair of DNA interstrand cross-links (ICL). Acts as a 5'-3' exonuclease that anchors at a cut end of DNA and cleaves DNA successively at every third nucleotide, allowing to excise an ICL from one strand through flanking incisions.</text>
</comment>